<evidence type="ECO:0000256" key="7">
    <source>
        <dbReference type="ARBA" id="ARBA00022840"/>
    </source>
</evidence>
<dbReference type="EMBL" id="BMHB01000001">
    <property type="protein sequence ID" value="GGI13827.1"/>
    <property type="molecule type" value="Genomic_DNA"/>
</dbReference>
<keyword evidence="7 10" id="KW-0067">ATP-binding</keyword>
<dbReference type="GO" id="GO:0005524">
    <property type="term" value="F:ATP binding"/>
    <property type="evidence" value="ECO:0007669"/>
    <property type="project" value="UniProtKB-UniRule"/>
</dbReference>
<name>A0A8J3AG74_9BACI</name>
<evidence type="ECO:0000256" key="1">
    <source>
        <dbReference type="ARBA" id="ARBA00001946"/>
    </source>
</evidence>
<dbReference type="HAMAP" id="MF_00185">
    <property type="entry name" value="IPP_trans"/>
    <property type="match status" value="1"/>
</dbReference>
<feature type="binding site" evidence="10">
    <location>
        <begin position="15"/>
        <end position="22"/>
    </location>
    <ligand>
        <name>ATP</name>
        <dbReference type="ChEBI" id="CHEBI:30616"/>
    </ligand>
</feature>
<dbReference type="InterPro" id="IPR018022">
    <property type="entry name" value="IPT"/>
</dbReference>
<dbReference type="InterPro" id="IPR039657">
    <property type="entry name" value="Dimethylallyltransferase"/>
</dbReference>
<dbReference type="SUPFAM" id="SSF52540">
    <property type="entry name" value="P-loop containing nucleoside triphosphate hydrolases"/>
    <property type="match status" value="2"/>
</dbReference>
<dbReference type="NCBIfam" id="TIGR00174">
    <property type="entry name" value="miaA"/>
    <property type="match status" value="1"/>
</dbReference>
<comment type="caution">
    <text evidence="10">Lacks conserved residue(s) required for the propagation of feature annotation.</text>
</comment>
<evidence type="ECO:0000256" key="8">
    <source>
        <dbReference type="ARBA" id="ARBA00022842"/>
    </source>
</evidence>
<feature type="binding site" evidence="10">
    <location>
        <begin position="17"/>
        <end position="22"/>
    </location>
    <ligand>
        <name>substrate</name>
    </ligand>
</feature>
<comment type="cofactor">
    <cofactor evidence="1 10">
        <name>Mg(2+)</name>
        <dbReference type="ChEBI" id="CHEBI:18420"/>
    </cofactor>
</comment>
<evidence type="ECO:0000313" key="15">
    <source>
        <dbReference type="Proteomes" id="UP000626244"/>
    </source>
</evidence>
<sequence length="321" mass="36937">MITMVNMQKVIVIVGPTAVGKTKLSIELAKAINGEIINGDATQVYKELDIGAAKISEAEMEGIPHHLIDFLDPKASFTVADFQTLAREKIDEITKRGKTPIIVGGTGLYIQSVLTDYEFAEQEGDEHLRNQLESFAMVYGNRALHDQLKEVDPESAKQIHMNNVRRVIRAIEVFKLTGQKFSDTAFNKEPEYLYDAIMIGLTMDRELLYSRINLRVDMMMDAGLMNEAKMLYEKGIQNCQSVQAIGYKELYDYFDGILTEDEAINLIKQSSRRYAKRQMTWFRNKMNIHWFDMDEHNFNIKKQEIFALLEGKGYFISNKYR</sequence>
<evidence type="ECO:0000256" key="6">
    <source>
        <dbReference type="ARBA" id="ARBA00022741"/>
    </source>
</evidence>
<comment type="subunit">
    <text evidence="10">Monomer.</text>
</comment>
<dbReference type="Gene3D" id="3.40.50.300">
    <property type="entry name" value="P-loop containing nucleotide triphosphate hydrolases"/>
    <property type="match status" value="1"/>
</dbReference>
<evidence type="ECO:0000256" key="3">
    <source>
        <dbReference type="ARBA" id="ARBA00005842"/>
    </source>
</evidence>
<comment type="function">
    <text evidence="2 10 12">Catalyzes the transfer of a dimethylallyl group onto the adenine at position 37 in tRNAs that read codons beginning with uridine, leading to the formation of N6-(dimethylallyl)adenosine (i(6)A).</text>
</comment>
<keyword evidence="6 10" id="KW-0547">Nucleotide-binding</keyword>
<keyword evidence="15" id="KW-1185">Reference proteome</keyword>
<dbReference type="AlphaFoldDB" id="A0A8J3AG74"/>
<comment type="caution">
    <text evidence="14">The sequence shown here is derived from an EMBL/GenBank/DDBJ whole genome shotgun (WGS) entry which is preliminary data.</text>
</comment>
<accession>A0A8J3AG74</accession>
<evidence type="ECO:0000256" key="9">
    <source>
        <dbReference type="ARBA" id="ARBA00049563"/>
    </source>
</evidence>
<comment type="similarity">
    <text evidence="3 10 13">Belongs to the IPP transferase family.</text>
</comment>
<comment type="catalytic activity">
    <reaction evidence="9 10 11">
        <text>adenosine(37) in tRNA + dimethylallyl diphosphate = N(6)-dimethylallyladenosine(37) in tRNA + diphosphate</text>
        <dbReference type="Rhea" id="RHEA:26482"/>
        <dbReference type="Rhea" id="RHEA-COMP:10162"/>
        <dbReference type="Rhea" id="RHEA-COMP:10375"/>
        <dbReference type="ChEBI" id="CHEBI:33019"/>
        <dbReference type="ChEBI" id="CHEBI:57623"/>
        <dbReference type="ChEBI" id="CHEBI:74411"/>
        <dbReference type="ChEBI" id="CHEBI:74415"/>
        <dbReference type="EC" id="2.5.1.75"/>
    </reaction>
</comment>
<keyword evidence="8 10" id="KW-0460">Magnesium</keyword>
<evidence type="ECO:0000256" key="4">
    <source>
        <dbReference type="ARBA" id="ARBA00022679"/>
    </source>
</evidence>
<gene>
    <name evidence="10 14" type="primary">miaA</name>
    <name evidence="14" type="ORF">GCM10007380_19860</name>
</gene>
<dbReference type="InterPro" id="IPR027417">
    <property type="entry name" value="P-loop_NTPase"/>
</dbReference>
<keyword evidence="4 10" id="KW-0808">Transferase</keyword>
<feature type="site" description="Interaction with substrate tRNA" evidence="10">
    <location>
        <position position="129"/>
    </location>
</feature>
<evidence type="ECO:0000313" key="14">
    <source>
        <dbReference type="EMBL" id="GGI13827.1"/>
    </source>
</evidence>
<dbReference type="GO" id="GO:0006400">
    <property type="term" value="P:tRNA modification"/>
    <property type="evidence" value="ECO:0007669"/>
    <property type="project" value="TreeGrafter"/>
</dbReference>
<dbReference type="GO" id="GO:0052381">
    <property type="term" value="F:tRNA dimethylallyltransferase activity"/>
    <property type="evidence" value="ECO:0007669"/>
    <property type="project" value="UniProtKB-UniRule"/>
</dbReference>
<evidence type="ECO:0000256" key="13">
    <source>
        <dbReference type="RuleBase" id="RU003785"/>
    </source>
</evidence>
<evidence type="ECO:0000256" key="12">
    <source>
        <dbReference type="RuleBase" id="RU003784"/>
    </source>
</evidence>
<protein>
    <recommendedName>
        <fullName evidence="10">tRNA dimethylallyltransferase</fullName>
        <ecNumber evidence="10">2.5.1.75</ecNumber>
    </recommendedName>
    <alternativeName>
        <fullName evidence="10">Dimethylallyl diphosphate:tRNA dimethylallyltransferase</fullName>
        <shortName evidence="10">DMAPP:tRNA dimethylallyltransferase</shortName>
        <shortName evidence="10">DMATase</shortName>
    </alternativeName>
    <alternativeName>
        <fullName evidence="10">Isopentenyl-diphosphate:tRNA isopentenyltransferase</fullName>
        <shortName evidence="10">IPP transferase</shortName>
        <shortName evidence="10">IPPT</shortName>
        <shortName evidence="10">IPTase</shortName>
    </alternativeName>
</protein>
<dbReference type="Pfam" id="PF01715">
    <property type="entry name" value="IPPT"/>
    <property type="match status" value="1"/>
</dbReference>
<dbReference type="EC" id="2.5.1.75" evidence="10"/>
<reference evidence="15" key="1">
    <citation type="journal article" date="2019" name="Int. J. Syst. Evol. Microbiol.">
        <title>The Global Catalogue of Microorganisms (GCM) 10K type strain sequencing project: providing services to taxonomists for standard genome sequencing and annotation.</title>
        <authorList>
            <consortium name="The Broad Institute Genomics Platform"/>
            <consortium name="The Broad Institute Genome Sequencing Center for Infectious Disease"/>
            <person name="Wu L."/>
            <person name="Ma J."/>
        </authorList>
    </citation>
    <scope>NUCLEOTIDE SEQUENCE [LARGE SCALE GENOMIC DNA]</scope>
    <source>
        <strain evidence="15">CGMCC 1.14993</strain>
    </source>
</reference>
<keyword evidence="5 10" id="KW-0819">tRNA processing</keyword>
<dbReference type="Proteomes" id="UP000626244">
    <property type="component" value="Unassembled WGS sequence"/>
</dbReference>
<evidence type="ECO:0000256" key="5">
    <source>
        <dbReference type="ARBA" id="ARBA00022694"/>
    </source>
</evidence>
<proteinExistence type="inferred from homology"/>
<organism evidence="14 15">
    <name type="scientific">Gottfriedia solisilvae</name>
    <dbReference type="NCBI Taxonomy" id="1516104"/>
    <lineage>
        <taxon>Bacteria</taxon>
        <taxon>Bacillati</taxon>
        <taxon>Bacillota</taxon>
        <taxon>Bacilli</taxon>
        <taxon>Bacillales</taxon>
        <taxon>Bacillaceae</taxon>
        <taxon>Gottfriedia</taxon>
    </lineage>
</organism>
<evidence type="ECO:0000256" key="2">
    <source>
        <dbReference type="ARBA" id="ARBA00003213"/>
    </source>
</evidence>
<dbReference type="PANTHER" id="PTHR11088:SF60">
    <property type="entry name" value="TRNA DIMETHYLALLYLTRANSFERASE"/>
    <property type="match status" value="1"/>
</dbReference>
<feature type="site" description="Interaction with substrate tRNA" evidence="10">
    <location>
        <position position="106"/>
    </location>
</feature>
<evidence type="ECO:0000256" key="11">
    <source>
        <dbReference type="RuleBase" id="RU003783"/>
    </source>
</evidence>
<dbReference type="Gene3D" id="1.10.20.140">
    <property type="match status" value="1"/>
</dbReference>
<evidence type="ECO:0000256" key="10">
    <source>
        <dbReference type="HAMAP-Rule" id="MF_00185"/>
    </source>
</evidence>
<dbReference type="PANTHER" id="PTHR11088">
    <property type="entry name" value="TRNA DIMETHYLALLYLTRANSFERASE"/>
    <property type="match status" value="1"/>
</dbReference>